<protein>
    <recommendedName>
        <fullName evidence="7">Ribosomal RNA small subunit methyltransferase A</fullName>
        <ecNumber evidence="7">2.1.1.182</ecNumber>
    </recommendedName>
    <alternativeName>
        <fullName evidence="7">16S rRNA (adenine(1518)-N(6)/adenine(1519)-N(6))-dimethyltransferase</fullName>
    </alternativeName>
    <alternativeName>
        <fullName evidence="7">16S rRNA dimethyladenosine transferase</fullName>
    </alternativeName>
    <alternativeName>
        <fullName evidence="7">16S rRNA dimethylase</fullName>
    </alternativeName>
    <alternativeName>
        <fullName evidence="7">S-adenosylmethionine-6-N', N'-adenosyl(rRNA) dimethyltransferase</fullName>
    </alternativeName>
</protein>
<evidence type="ECO:0000256" key="3">
    <source>
        <dbReference type="ARBA" id="ARBA00022603"/>
    </source>
</evidence>
<comment type="caution">
    <text evidence="10">The sequence shown here is derived from an EMBL/GenBank/DDBJ whole genome shotgun (WGS) entry which is preliminary data.</text>
</comment>
<name>A0A939G3M5_9BACT</name>
<dbReference type="PROSITE" id="PS01131">
    <property type="entry name" value="RRNA_A_DIMETH"/>
    <property type="match status" value="1"/>
</dbReference>
<keyword evidence="3 7" id="KW-0489">Methyltransferase</keyword>
<evidence type="ECO:0000313" key="10">
    <source>
        <dbReference type="EMBL" id="MBO0930598.1"/>
    </source>
</evidence>
<evidence type="ECO:0000256" key="4">
    <source>
        <dbReference type="ARBA" id="ARBA00022679"/>
    </source>
</evidence>
<dbReference type="EC" id="2.1.1.182" evidence="7"/>
<reference evidence="10 11" key="1">
    <citation type="submission" date="2021-03" db="EMBL/GenBank/DDBJ databases">
        <title>Fibrella sp. HMF5036 genome sequencing and assembly.</title>
        <authorList>
            <person name="Kang H."/>
            <person name="Kim H."/>
            <person name="Bae S."/>
            <person name="Joh K."/>
        </authorList>
    </citation>
    <scope>NUCLEOTIDE SEQUENCE [LARGE SCALE GENOMIC DNA]</scope>
    <source>
        <strain evidence="10 11">HMF5036</strain>
    </source>
</reference>
<dbReference type="Proteomes" id="UP000664795">
    <property type="component" value="Unassembled WGS sequence"/>
</dbReference>
<dbReference type="CDD" id="cd02440">
    <property type="entry name" value="AdoMet_MTases"/>
    <property type="match status" value="1"/>
</dbReference>
<dbReference type="InterPro" id="IPR020596">
    <property type="entry name" value="rRNA_Ade_Mease_Trfase_CS"/>
</dbReference>
<comment type="function">
    <text evidence="7">Specifically dimethylates two adjacent adenosines (A1518 and A1519) in the loop of a conserved hairpin near the 3'-end of 16S rRNA in the 30S particle. May play a critical role in biogenesis of 30S subunits.</text>
</comment>
<evidence type="ECO:0000259" key="9">
    <source>
        <dbReference type="SMART" id="SM00650"/>
    </source>
</evidence>
<sequence length="269" mass="30036">MKSHRPGDANYVKPKKHLGQHFLTDMSVSARIAGLLSGHGGYRNVLEIGPGTGVLTQFLLQNDQIDLDVVEIDTESVAYLKKNMPQLNGHIIEGDFLQMESAQLYGDTQAKFAVIGNFPYNISSQIFFKVLEMRDRVPEVVGMLQREVAERLASCPGGRDYGILSVFLQAWYDVTYEFTVGPEVFNPPPKVHSGVIRCRRNDKTDLGCNERGFIMVVKAGFNQRRKTLRNALKPLGIPEAAAESPYMDKRAEQLSVADFVTLTLLMDRG</sequence>
<comment type="catalytic activity">
    <reaction evidence="7">
        <text>adenosine(1518)/adenosine(1519) in 16S rRNA + 4 S-adenosyl-L-methionine = N(6)-dimethyladenosine(1518)/N(6)-dimethyladenosine(1519) in 16S rRNA + 4 S-adenosyl-L-homocysteine + 4 H(+)</text>
        <dbReference type="Rhea" id="RHEA:19609"/>
        <dbReference type="Rhea" id="RHEA-COMP:10232"/>
        <dbReference type="Rhea" id="RHEA-COMP:10233"/>
        <dbReference type="ChEBI" id="CHEBI:15378"/>
        <dbReference type="ChEBI" id="CHEBI:57856"/>
        <dbReference type="ChEBI" id="CHEBI:59789"/>
        <dbReference type="ChEBI" id="CHEBI:74411"/>
        <dbReference type="ChEBI" id="CHEBI:74493"/>
        <dbReference type="EC" id="2.1.1.182"/>
    </reaction>
</comment>
<accession>A0A939G3M5</accession>
<dbReference type="Pfam" id="PF00398">
    <property type="entry name" value="RrnaAD"/>
    <property type="match status" value="1"/>
</dbReference>
<evidence type="ECO:0000256" key="7">
    <source>
        <dbReference type="HAMAP-Rule" id="MF_00607"/>
    </source>
</evidence>
<evidence type="ECO:0000256" key="8">
    <source>
        <dbReference type="PROSITE-ProRule" id="PRU01026"/>
    </source>
</evidence>
<evidence type="ECO:0000256" key="1">
    <source>
        <dbReference type="ARBA" id="ARBA00022490"/>
    </source>
</evidence>
<dbReference type="GO" id="GO:0003723">
    <property type="term" value="F:RNA binding"/>
    <property type="evidence" value="ECO:0007669"/>
    <property type="project" value="UniProtKB-UniRule"/>
</dbReference>
<dbReference type="PANTHER" id="PTHR11727:SF7">
    <property type="entry name" value="DIMETHYLADENOSINE TRANSFERASE-RELATED"/>
    <property type="match status" value="1"/>
</dbReference>
<dbReference type="PANTHER" id="PTHR11727">
    <property type="entry name" value="DIMETHYLADENOSINE TRANSFERASE"/>
    <property type="match status" value="1"/>
</dbReference>
<dbReference type="PROSITE" id="PS51689">
    <property type="entry name" value="SAM_RNA_A_N6_MT"/>
    <property type="match status" value="1"/>
</dbReference>
<keyword evidence="2 7" id="KW-0698">rRNA processing</keyword>
<keyword evidence="5 7" id="KW-0949">S-adenosyl-L-methionine</keyword>
<dbReference type="InterPro" id="IPR011530">
    <property type="entry name" value="rRNA_adenine_dimethylase"/>
</dbReference>
<proteinExistence type="inferred from homology"/>
<dbReference type="InterPro" id="IPR020598">
    <property type="entry name" value="rRNA_Ade_methylase_Trfase_N"/>
</dbReference>
<evidence type="ECO:0000313" key="11">
    <source>
        <dbReference type="Proteomes" id="UP000664795"/>
    </source>
</evidence>
<dbReference type="SMART" id="SM00650">
    <property type="entry name" value="rADc"/>
    <property type="match status" value="1"/>
</dbReference>
<dbReference type="Gene3D" id="1.10.8.100">
    <property type="entry name" value="Ribosomal RNA adenine dimethylase-like, domain 2"/>
    <property type="match status" value="1"/>
</dbReference>
<dbReference type="EMBL" id="JAFMYU010000004">
    <property type="protein sequence ID" value="MBO0930598.1"/>
    <property type="molecule type" value="Genomic_DNA"/>
</dbReference>
<organism evidence="10 11">
    <name type="scientific">Fibrella aquatilis</name>
    <dbReference type="NCBI Taxonomy" id="2817059"/>
    <lineage>
        <taxon>Bacteria</taxon>
        <taxon>Pseudomonadati</taxon>
        <taxon>Bacteroidota</taxon>
        <taxon>Cytophagia</taxon>
        <taxon>Cytophagales</taxon>
        <taxon>Spirosomataceae</taxon>
        <taxon>Fibrella</taxon>
    </lineage>
</organism>
<comment type="subcellular location">
    <subcellularLocation>
        <location evidence="7">Cytoplasm</location>
    </subcellularLocation>
</comment>
<feature type="binding site" evidence="7 8">
    <location>
        <position position="49"/>
    </location>
    <ligand>
        <name>S-adenosyl-L-methionine</name>
        <dbReference type="ChEBI" id="CHEBI:59789"/>
    </ligand>
</feature>
<dbReference type="GO" id="GO:0052908">
    <property type="term" value="F:16S rRNA (adenine(1518)-N(6)/adenine(1519)-N(6))-dimethyltransferase activity"/>
    <property type="evidence" value="ECO:0007669"/>
    <property type="project" value="UniProtKB-EC"/>
</dbReference>
<dbReference type="InterPro" id="IPR001737">
    <property type="entry name" value="KsgA/Erm"/>
</dbReference>
<keyword evidence="1 7" id="KW-0963">Cytoplasm</keyword>
<dbReference type="AlphaFoldDB" id="A0A939G3M5"/>
<gene>
    <name evidence="7 10" type="primary">rsmA</name>
    <name evidence="7" type="synonym">ksgA</name>
    <name evidence="10" type="ORF">J2I48_06310</name>
</gene>
<feature type="binding site" evidence="7 8">
    <location>
        <position position="21"/>
    </location>
    <ligand>
        <name>S-adenosyl-L-methionine</name>
        <dbReference type="ChEBI" id="CHEBI:59789"/>
    </ligand>
</feature>
<evidence type="ECO:0000256" key="5">
    <source>
        <dbReference type="ARBA" id="ARBA00022691"/>
    </source>
</evidence>
<feature type="binding site" evidence="7 8">
    <location>
        <position position="95"/>
    </location>
    <ligand>
        <name>S-adenosyl-L-methionine</name>
        <dbReference type="ChEBI" id="CHEBI:59789"/>
    </ligand>
</feature>
<dbReference type="NCBIfam" id="TIGR00755">
    <property type="entry name" value="ksgA"/>
    <property type="match status" value="1"/>
</dbReference>
<feature type="binding site" evidence="7 8">
    <location>
        <position position="23"/>
    </location>
    <ligand>
        <name>S-adenosyl-L-methionine</name>
        <dbReference type="ChEBI" id="CHEBI:59789"/>
    </ligand>
</feature>
<keyword evidence="4 7" id="KW-0808">Transferase</keyword>
<dbReference type="GO" id="GO:0005829">
    <property type="term" value="C:cytosol"/>
    <property type="evidence" value="ECO:0007669"/>
    <property type="project" value="TreeGrafter"/>
</dbReference>
<keyword evidence="11" id="KW-1185">Reference proteome</keyword>
<dbReference type="InterPro" id="IPR029063">
    <property type="entry name" value="SAM-dependent_MTases_sf"/>
</dbReference>
<keyword evidence="6 7" id="KW-0694">RNA-binding</keyword>
<dbReference type="Gene3D" id="3.40.50.150">
    <property type="entry name" value="Vaccinia Virus protein VP39"/>
    <property type="match status" value="1"/>
</dbReference>
<dbReference type="SUPFAM" id="SSF53335">
    <property type="entry name" value="S-adenosyl-L-methionine-dependent methyltransferases"/>
    <property type="match status" value="1"/>
</dbReference>
<evidence type="ECO:0000256" key="6">
    <source>
        <dbReference type="ARBA" id="ARBA00022884"/>
    </source>
</evidence>
<dbReference type="RefSeq" id="WP_207334567.1">
    <property type="nucleotide sequence ID" value="NZ_JAFMYU010000004.1"/>
</dbReference>
<dbReference type="InterPro" id="IPR023165">
    <property type="entry name" value="rRNA_Ade_diMease-like_C"/>
</dbReference>
<comment type="similarity">
    <text evidence="7">Belongs to the class I-like SAM-binding methyltransferase superfamily. rRNA adenine N(6)-methyltransferase family. RsmA subfamily.</text>
</comment>
<evidence type="ECO:0000256" key="2">
    <source>
        <dbReference type="ARBA" id="ARBA00022552"/>
    </source>
</evidence>
<feature type="binding site" evidence="7 8">
    <location>
        <position position="71"/>
    </location>
    <ligand>
        <name>S-adenosyl-L-methionine</name>
        <dbReference type="ChEBI" id="CHEBI:59789"/>
    </ligand>
</feature>
<feature type="domain" description="Ribosomal RNA adenine methylase transferase N-terminal" evidence="9">
    <location>
        <begin position="28"/>
        <end position="202"/>
    </location>
</feature>
<feature type="binding site" evidence="7 8">
    <location>
        <position position="117"/>
    </location>
    <ligand>
        <name>S-adenosyl-L-methionine</name>
        <dbReference type="ChEBI" id="CHEBI:59789"/>
    </ligand>
</feature>
<dbReference type="HAMAP" id="MF_00607">
    <property type="entry name" value="16SrRNA_methyltr_A"/>
    <property type="match status" value="1"/>
</dbReference>